<dbReference type="AlphaFoldDB" id="A0A1T4W7J2"/>
<protein>
    <submittedName>
        <fullName evidence="2">Uncharacterized protein</fullName>
    </submittedName>
</protein>
<feature type="transmembrane region" description="Helical" evidence="1">
    <location>
        <begin position="6"/>
        <end position="26"/>
    </location>
</feature>
<accession>A0A1T4W7J2</accession>
<dbReference type="EMBL" id="FUXZ01000022">
    <property type="protein sequence ID" value="SKA72671.1"/>
    <property type="molecule type" value="Genomic_DNA"/>
</dbReference>
<keyword evidence="1" id="KW-0472">Membrane</keyword>
<dbReference type="Proteomes" id="UP000190814">
    <property type="component" value="Unassembled WGS sequence"/>
</dbReference>
<keyword evidence="1" id="KW-0812">Transmembrane</keyword>
<name>A0A1T4W7J2_9FIRM</name>
<proteinExistence type="predicted"/>
<evidence type="ECO:0000313" key="2">
    <source>
        <dbReference type="EMBL" id="SKA72671.1"/>
    </source>
</evidence>
<evidence type="ECO:0000313" key="3">
    <source>
        <dbReference type="Proteomes" id="UP000190814"/>
    </source>
</evidence>
<gene>
    <name evidence="2" type="ORF">SAMN02745111_02397</name>
</gene>
<sequence length="41" mass="5199">MYFALVFYWFENYEIFVHNLFIFLFITVDIEKKLIYIDIAR</sequence>
<keyword evidence="3" id="KW-1185">Reference proteome</keyword>
<keyword evidence="1" id="KW-1133">Transmembrane helix</keyword>
<evidence type="ECO:0000256" key="1">
    <source>
        <dbReference type="SAM" id="Phobius"/>
    </source>
</evidence>
<reference evidence="2 3" key="1">
    <citation type="submission" date="2017-02" db="EMBL/GenBank/DDBJ databases">
        <authorList>
            <person name="Peterson S.W."/>
        </authorList>
    </citation>
    <scope>NUCLEOTIDE SEQUENCE [LARGE SCALE GENOMIC DNA]</scope>
    <source>
        <strain evidence="2 3">ATCC 35992</strain>
    </source>
</reference>
<dbReference type="STRING" id="39495.SAMN02745111_02397"/>
<organism evidence="2 3">
    <name type="scientific">Eubacterium uniforme</name>
    <dbReference type="NCBI Taxonomy" id="39495"/>
    <lineage>
        <taxon>Bacteria</taxon>
        <taxon>Bacillati</taxon>
        <taxon>Bacillota</taxon>
        <taxon>Clostridia</taxon>
        <taxon>Eubacteriales</taxon>
        <taxon>Eubacteriaceae</taxon>
        <taxon>Eubacterium</taxon>
    </lineage>
</organism>